<dbReference type="InterPro" id="IPR022898">
    <property type="entry name" value="RNase_HII"/>
</dbReference>
<dbReference type="InterPro" id="IPR012337">
    <property type="entry name" value="RNaseH-like_sf"/>
</dbReference>
<comment type="caution">
    <text evidence="19">The sequence shown here is derived from an EMBL/GenBank/DDBJ whole genome shotgun (WGS) entry which is preliminary data.</text>
</comment>
<gene>
    <name evidence="14" type="primary">rnhB</name>
    <name evidence="19" type="ORF">HMPREF3195_00209</name>
</gene>
<evidence type="ECO:0000256" key="11">
    <source>
        <dbReference type="ARBA" id="ARBA00022759"/>
    </source>
</evidence>
<feature type="domain" description="RNase H type-2" evidence="18">
    <location>
        <begin position="81"/>
        <end position="266"/>
    </location>
</feature>
<dbReference type="InterPro" id="IPR024567">
    <property type="entry name" value="RNase_HII/HIII_dom"/>
</dbReference>
<feature type="binding site" evidence="14 15">
    <location>
        <position position="87"/>
    </location>
    <ligand>
        <name>a divalent metal cation</name>
        <dbReference type="ChEBI" id="CHEBI:60240"/>
    </ligand>
</feature>
<dbReference type="InterPro" id="IPR001352">
    <property type="entry name" value="RNase_HII/HIII"/>
</dbReference>
<dbReference type="NCBIfam" id="NF000594">
    <property type="entry name" value="PRK00015.1-1"/>
    <property type="match status" value="1"/>
</dbReference>
<dbReference type="AlphaFoldDB" id="A0A135YYG9"/>
<feature type="binding site" evidence="14 15">
    <location>
        <position position="88"/>
    </location>
    <ligand>
        <name>a divalent metal cation</name>
        <dbReference type="ChEBI" id="CHEBI:60240"/>
    </ligand>
</feature>
<evidence type="ECO:0000256" key="10">
    <source>
        <dbReference type="ARBA" id="ARBA00022723"/>
    </source>
</evidence>
<dbReference type="EC" id="3.1.26.4" evidence="6 14"/>
<evidence type="ECO:0000313" key="19">
    <source>
        <dbReference type="EMBL" id="KXI14400.1"/>
    </source>
</evidence>
<dbReference type="Gene3D" id="3.30.420.10">
    <property type="entry name" value="Ribonuclease H-like superfamily/Ribonuclease H"/>
    <property type="match status" value="1"/>
</dbReference>
<evidence type="ECO:0000259" key="18">
    <source>
        <dbReference type="PROSITE" id="PS51975"/>
    </source>
</evidence>
<comment type="function">
    <text evidence="3 14 16">Endonuclease that specifically degrades the RNA of RNA-DNA hybrids.</text>
</comment>
<dbReference type="GO" id="GO:0006298">
    <property type="term" value="P:mismatch repair"/>
    <property type="evidence" value="ECO:0007669"/>
    <property type="project" value="TreeGrafter"/>
</dbReference>
<keyword evidence="17" id="KW-0175">Coiled coil</keyword>
<evidence type="ECO:0000256" key="9">
    <source>
        <dbReference type="ARBA" id="ARBA00022722"/>
    </source>
</evidence>
<dbReference type="PATRIC" id="fig|1261.5.peg.215"/>
<reference evidence="19 20" key="1">
    <citation type="submission" date="2016-02" db="EMBL/GenBank/DDBJ databases">
        <authorList>
            <person name="Wen L."/>
            <person name="He K."/>
            <person name="Yang H."/>
        </authorList>
    </citation>
    <scope>NUCLEOTIDE SEQUENCE [LARGE SCALE GENOMIC DNA]</scope>
    <source>
        <strain evidence="19 20">MJR8628A</strain>
    </source>
</reference>
<evidence type="ECO:0000256" key="6">
    <source>
        <dbReference type="ARBA" id="ARBA00012180"/>
    </source>
</evidence>
<evidence type="ECO:0000256" key="8">
    <source>
        <dbReference type="ARBA" id="ARBA00022490"/>
    </source>
</evidence>
<dbReference type="GO" id="GO:0003723">
    <property type="term" value="F:RNA binding"/>
    <property type="evidence" value="ECO:0007669"/>
    <property type="project" value="UniProtKB-UniRule"/>
</dbReference>
<keyword evidence="13 14" id="KW-0464">Manganese</keyword>
<keyword evidence="8 14" id="KW-0963">Cytoplasm</keyword>
<dbReference type="STRING" id="1261.HMPREF3195_00209"/>
<evidence type="ECO:0000256" key="3">
    <source>
        <dbReference type="ARBA" id="ARBA00004065"/>
    </source>
</evidence>
<keyword evidence="10 14" id="KW-0479">Metal-binding</keyword>
<evidence type="ECO:0000256" key="15">
    <source>
        <dbReference type="PROSITE-ProRule" id="PRU01319"/>
    </source>
</evidence>
<dbReference type="Pfam" id="PF01351">
    <property type="entry name" value="RNase_HII"/>
    <property type="match status" value="1"/>
</dbReference>
<evidence type="ECO:0000256" key="17">
    <source>
        <dbReference type="SAM" id="Coils"/>
    </source>
</evidence>
<dbReference type="SUPFAM" id="SSF53098">
    <property type="entry name" value="Ribonuclease H-like"/>
    <property type="match status" value="1"/>
</dbReference>
<comment type="subcellular location">
    <subcellularLocation>
        <location evidence="4 14">Cytoplasm</location>
    </subcellularLocation>
</comment>
<evidence type="ECO:0000256" key="12">
    <source>
        <dbReference type="ARBA" id="ARBA00022801"/>
    </source>
</evidence>
<dbReference type="PANTHER" id="PTHR10954:SF18">
    <property type="entry name" value="RIBONUCLEASE HII"/>
    <property type="match status" value="1"/>
</dbReference>
<protein>
    <recommendedName>
        <fullName evidence="7 14">Ribonuclease HII</fullName>
        <shortName evidence="14">RNase HII</shortName>
        <ecNumber evidence="6 14">3.1.26.4</ecNumber>
    </recommendedName>
</protein>
<keyword evidence="11 14" id="KW-0255">Endonuclease</keyword>
<dbReference type="HAMAP" id="MF_00052_B">
    <property type="entry name" value="RNase_HII_B"/>
    <property type="match status" value="1"/>
</dbReference>
<comment type="similarity">
    <text evidence="5 14 16">Belongs to the RNase HII family.</text>
</comment>
<evidence type="ECO:0000256" key="5">
    <source>
        <dbReference type="ARBA" id="ARBA00007383"/>
    </source>
</evidence>
<evidence type="ECO:0000256" key="14">
    <source>
        <dbReference type="HAMAP-Rule" id="MF_00052"/>
    </source>
</evidence>
<evidence type="ECO:0000256" key="4">
    <source>
        <dbReference type="ARBA" id="ARBA00004496"/>
    </source>
</evidence>
<evidence type="ECO:0000256" key="1">
    <source>
        <dbReference type="ARBA" id="ARBA00000077"/>
    </source>
</evidence>
<evidence type="ECO:0000256" key="2">
    <source>
        <dbReference type="ARBA" id="ARBA00001946"/>
    </source>
</evidence>
<name>A0A135YYG9_9FIRM</name>
<comment type="catalytic activity">
    <reaction evidence="1 14 15 16">
        <text>Endonucleolytic cleavage to 5'-phosphomonoester.</text>
        <dbReference type="EC" id="3.1.26.4"/>
    </reaction>
</comment>
<dbReference type="GO" id="GO:0030145">
    <property type="term" value="F:manganese ion binding"/>
    <property type="evidence" value="ECO:0007669"/>
    <property type="project" value="UniProtKB-UniRule"/>
</dbReference>
<keyword evidence="9 14" id="KW-0540">Nuclease</keyword>
<dbReference type="RefSeq" id="WP_061101603.1">
    <property type="nucleotide sequence ID" value="NZ_KQ961787.1"/>
</dbReference>
<dbReference type="EMBL" id="LSQZ01000008">
    <property type="protein sequence ID" value="KXI14400.1"/>
    <property type="molecule type" value="Genomic_DNA"/>
</dbReference>
<evidence type="ECO:0000256" key="16">
    <source>
        <dbReference type="RuleBase" id="RU003515"/>
    </source>
</evidence>
<proteinExistence type="inferred from homology"/>
<dbReference type="GO" id="GO:0043137">
    <property type="term" value="P:DNA replication, removal of RNA primer"/>
    <property type="evidence" value="ECO:0007669"/>
    <property type="project" value="TreeGrafter"/>
</dbReference>
<accession>A0A135YYG9</accession>
<dbReference type="Proteomes" id="UP000070326">
    <property type="component" value="Unassembled WGS sequence"/>
</dbReference>
<dbReference type="GO" id="GO:0004523">
    <property type="term" value="F:RNA-DNA hybrid ribonuclease activity"/>
    <property type="evidence" value="ECO:0007669"/>
    <property type="project" value="UniProtKB-UniRule"/>
</dbReference>
<comment type="cofactor">
    <cofactor evidence="14 15">
        <name>Mn(2+)</name>
        <dbReference type="ChEBI" id="CHEBI:29035"/>
    </cofactor>
    <cofactor evidence="14 15">
        <name>Mg(2+)</name>
        <dbReference type="ChEBI" id="CHEBI:18420"/>
    </cofactor>
    <text evidence="14 15">Manganese or magnesium. Binds 1 divalent metal ion per monomer in the absence of substrate. May bind a second metal ion after substrate binding.</text>
</comment>
<dbReference type="CDD" id="cd07182">
    <property type="entry name" value="RNase_HII_bacteria_HII_like"/>
    <property type="match status" value="1"/>
</dbReference>
<feature type="coiled-coil region" evidence="17">
    <location>
        <begin position="41"/>
        <end position="68"/>
    </location>
</feature>
<keyword evidence="12 14" id="KW-0378">Hydrolase</keyword>
<dbReference type="FunFam" id="3.30.420.10:FF:000006">
    <property type="entry name" value="Ribonuclease HII"/>
    <property type="match status" value="1"/>
</dbReference>
<dbReference type="PROSITE" id="PS51975">
    <property type="entry name" value="RNASE_H_2"/>
    <property type="match status" value="1"/>
</dbReference>
<comment type="cofactor">
    <cofactor evidence="2">
        <name>Mg(2+)</name>
        <dbReference type="ChEBI" id="CHEBI:18420"/>
    </cofactor>
</comment>
<dbReference type="eggNOG" id="COG0164">
    <property type="taxonomic scope" value="Bacteria"/>
</dbReference>
<dbReference type="GO" id="GO:0005737">
    <property type="term" value="C:cytoplasm"/>
    <property type="evidence" value="ECO:0007669"/>
    <property type="project" value="UniProtKB-SubCell"/>
</dbReference>
<feature type="binding site" evidence="14 15">
    <location>
        <position position="179"/>
    </location>
    <ligand>
        <name>a divalent metal cation</name>
        <dbReference type="ChEBI" id="CHEBI:60240"/>
    </ligand>
</feature>
<evidence type="ECO:0000256" key="7">
    <source>
        <dbReference type="ARBA" id="ARBA00019179"/>
    </source>
</evidence>
<evidence type="ECO:0000313" key="20">
    <source>
        <dbReference type="Proteomes" id="UP000070326"/>
    </source>
</evidence>
<sequence length="266" mass="30441">MEFYDIDKISSMKSKNIRHLFDTLDERDYNDFIKMFSKDTRKSTQTLCVRLEKKIEKLRQEDQRLDLISQYENDAYLAGYQLVAGIDEVGRGPLAGPVVAAVVILKKGTKIRGIKDSKKIPEQKREELYDIILDQALDYGIGMASPSEIDEHNILNATYIAMRRAIDKLKYRPDCLLNDAVRIPGVDIHQVPIIKGDSKSISIGAASIVAKVTRDRMMYDYDKEYPGYNFSSNKGYGTNEHYDGIRAKGKCPIHRESFLKNFRDTI</sequence>
<dbReference type="InterPro" id="IPR036397">
    <property type="entry name" value="RNaseH_sf"/>
</dbReference>
<dbReference type="PANTHER" id="PTHR10954">
    <property type="entry name" value="RIBONUCLEASE H2 SUBUNIT A"/>
    <property type="match status" value="1"/>
</dbReference>
<dbReference type="NCBIfam" id="NF000595">
    <property type="entry name" value="PRK00015.1-3"/>
    <property type="match status" value="1"/>
</dbReference>
<evidence type="ECO:0000256" key="13">
    <source>
        <dbReference type="ARBA" id="ARBA00023211"/>
    </source>
</evidence>
<dbReference type="GO" id="GO:0032299">
    <property type="term" value="C:ribonuclease H2 complex"/>
    <property type="evidence" value="ECO:0007669"/>
    <property type="project" value="TreeGrafter"/>
</dbReference>
<organism evidence="19 20">
    <name type="scientific">Peptostreptococcus anaerobius</name>
    <dbReference type="NCBI Taxonomy" id="1261"/>
    <lineage>
        <taxon>Bacteria</taxon>
        <taxon>Bacillati</taxon>
        <taxon>Bacillota</taxon>
        <taxon>Clostridia</taxon>
        <taxon>Peptostreptococcales</taxon>
        <taxon>Peptostreptococcaceae</taxon>
        <taxon>Peptostreptococcus</taxon>
    </lineage>
</organism>